<gene>
    <name evidence="2" type="ORF">BSZ40_07470</name>
</gene>
<evidence type="ECO:0000313" key="2">
    <source>
        <dbReference type="EMBL" id="OKL51398.1"/>
    </source>
</evidence>
<sequence>MALLDVFPFPAALVLTNAEGEIYREGHLDEPFAWASITKLATALAAHQAVERGLLTLQEPAGPPGASVAHLLAHAAGLDPERDQVVSAPGRRRIYSNFGYEVLGAIIEDAIGLPLDTWIAQEVFGPLGMEHTQFGASAAHGVRGPASDLIRLARELLRPRLLSPATHATMTSPAFAGLPGVLPGYGRQHDNLWALGPELKGDKSPHWLSAAHSPASFGHFGQAGGFLWVEPQRGVAAVFLGAQPFGTTHVRHWPDLNAELLARA</sequence>
<accession>A0A1Q5PV05</accession>
<dbReference type="SUPFAM" id="SSF56601">
    <property type="entry name" value="beta-lactamase/transpeptidase-like"/>
    <property type="match status" value="1"/>
</dbReference>
<keyword evidence="3" id="KW-1185">Reference proteome</keyword>
<dbReference type="OrthoDB" id="3336932at2"/>
<comment type="caution">
    <text evidence="2">The sequence shown here is derived from an EMBL/GenBank/DDBJ whole genome shotgun (WGS) entry which is preliminary data.</text>
</comment>
<proteinExistence type="predicted"/>
<dbReference type="Pfam" id="PF00144">
    <property type="entry name" value="Beta-lactamase"/>
    <property type="match status" value="1"/>
</dbReference>
<dbReference type="STRING" id="52770.BSZ40_07470"/>
<protein>
    <recommendedName>
        <fullName evidence="1">Beta-lactamase-related domain-containing protein</fullName>
    </recommendedName>
</protein>
<evidence type="ECO:0000313" key="3">
    <source>
        <dbReference type="Proteomes" id="UP000185612"/>
    </source>
</evidence>
<dbReference type="InParanoid" id="A0A1Q5PV05"/>
<dbReference type="PANTHER" id="PTHR43283:SF15">
    <property type="entry name" value="CONSERVED PROTEIN"/>
    <property type="match status" value="1"/>
</dbReference>
<dbReference type="PANTHER" id="PTHR43283">
    <property type="entry name" value="BETA-LACTAMASE-RELATED"/>
    <property type="match status" value="1"/>
</dbReference>
<organism evidence="2 3">
    <name type="scientific">Buchananella hordeovulneris</name>
    <dbReference type="NCBI Taxonomy" id="52770"/>
    <lineage>
        <taxon>Bacteria</taxon>
        <taxon>Bacillati</taxon>
        <taxon>Actinomycetota</taxon>
        <taxon>Actinomycetes</taxon>
        <taxon>Actinomycetales</taxon>
        <taxon>Actinomycetaceae</taxon>
        <taxon>Buchananella</taxon>
    </lineage>
</organism>
<dbReference type="InterPro" id="IPR001466">
    <property type="entry name" value="Beta-lactam-related"/>
</dbReference>
<dbReference type="Proteomes" id="UP000185612">
    <property type="component" value="Unassembled WGS sequence"/>
</dbReference>
<reference evidence="3" key="1">
    <citation type="submission" date="2016-12" db="EMBL/GenBank/DDBJ databases">
        <authorList>
            <person name="Meng X."/>
        </authorList>
    </citation>
    <scope>NUCLEOTIDE SEQUENCE [LARGE SCALE GENOMIC DNA]</scope>
    <source>
        <strain evidence="3">DSM 20732</strain>
    </source>
</reference>
<dbReference type="InterPro" id="IPR050789">
    <property type="entry name" value="Diverse_Enzym_Activities"/>
</dbReference>
<dbReference type="AlphaFoldDB" id="A0A1Q5PV05"/>
<name>A0A1Q5PV05_9ACTO</name>
<dbReference type="Gene3D" id="3.40.710.10">
    <property type="entry name" value="DD-peptidase/beta-lactamase superfamily"/>
    <property type="match status" value="1"/>
</dbReference>
<dbReference type="RefSeq" id="WP_073824791.1">
    <property type="nucleotide sequence ID" value="NZ_MQVS01000007.1"/>
</dbReference>
<dbReference type="EMBL" id="MQVS01000007">
    <property type="protein sequence ID" value="OKL51398.1"/>
    <property type="molecule type" value="Genomic_DNA"/>
</dbReference>
<evidence type="ECO:0000259" key="1">
    <source>
        <dbReference type="Pfam" id="PF00144"/>
    </source>
</evidence>
<feature type="domain" description="Beta-lactamase-related" evidence="1">
    <location>
        <begin position="29"/>
        <end position="258"/>
    </location>
</feature>
<dbReference type="InterPro" id="IPR012338">
    <property type="entry name" value="Beta-lactam/transpept-like"/>
</dbReference>